<comment type="caution">
    <text evidence="1">The sequence shown here is derived from an EMBL/GenBank/DDBJ whole genome shotgun (WGS) entry which is preliminary data.</text>
</comment>
<sequence>MISLIDKSFGFDTAVEEAQHSTKCAKIEAKSAVNGTGLYIEETLRRKGHMVIVVAEGVGLELIERETESSEFDESGNKKLSDVGPRLKTHIVSDFRMRGREIHLKLSDPTLEIRSVPANASDNRHCSLLAQSSVHGAMHGFSGFPVGMNNTHFVPMEEICRRGRTKEPYVASRDC</sequence>
<dbReference type="Gene3D" id="3.40.50.460">
    <property type="entry name" value="Phosphofructokinase domain"/>
    <property type="match status" value="1"/>
</dbReference>
<accession>A0A2V3IQU2</accession>
<proteinExistence type="predicted"/>
<keyword evidence="1" id="KW-0418">Kinase</keyword>
<dbReference type="GO" id="GO:0003872">
    <property type="term" value="F:6-phosphofructokinase activity"/>
    <property type="evidence" value="ECO:0007669"/>
    <property type="project" value="InterPro"/>
</dbReference>
<dbReference type="InterPro" id="IPR050929">
    <property type="entry name" value="PFKA"/>
</dbReference>
<name>A0A2V3IQU2_9FLOR</name>
<evidence type="ECO:0000313" key="1">
    <source>
        <dbReference type="EMBL" id="PXF44485.1"/>
    </source>
</evidence>
<dbReference type="AlphaFoldDB" id="A0A2V3IQU2"/>
<dbReference type="PANTHER" id="PTHR45770">
    <property type="entry name" value="ATP-DEPENDENT 6-PHOSPHOFRUCTOKINASE 1"/>
    <property type="match status" value="1"/>
</dbReference>
<reference evidence="1 2" key="1">
    <citation type="journal article" date="2018" name="Mol. Biol. Evol.">
        <title>Analysis of the draft genome of the red seaweed Gracilariopsis chorda provides insights into genome size evolution in Rhodophyta.</title>
        <authorList>
            <person name="Lee J."/>
            <person name="Yang E.C."/>
            <person name="Graf L."/>
            <person name="Yang J.H."/>
            <person name="Qiu H."/>
            <person name="Zel Zion U."/>
            <person name="Chan C.X."/>
            <person name="Stephens T.G."/>
            <person name="Weber A.P.M."/>
            <person name="Boo G.H."/>
            <person name="Boo S.M."/>
            <person name="Kim K.M."/>
            <person name="Shin Y."/>
            <person name="Jung M."/>
            <person name="Lee S.J."/>
            <person name="Yim H.S."/>
            <person name="Lee J.H."/>
            <person name="Bhattacharya D."/>
            <person name="Yoon H.S."/>
        </authorList>
    </citation>
    <scope>NUCLEOTIDE SEQUENCE [LARGE SCALE GENOMIC DNA]</scope>
    <source>
        <strain evidence="1 2">SKKU-2015</strain>
        <tissue evidence="1">Whole body</tissue>
    </source>
</reference>
<keyword evidence="2" id="KW-1185">Reference proteome</keyword>
<dbReference type="EMBL" id="NBIV01000089">
    <property type="protein sequence ID" value="PXF44485.1"/>
    <property type="molecule type" value="Genomic_DNA"/>
</dbReference>
<dbReference type="SUPFAM" id="SSF53784">
    <property type="entry name" value="Phosphofructokinase"/>
    <property type="match status" value="1"/>
</dbReference>
<gene>
    <name evidence="1" type="ORF">BWQ96_05757</name>
</gene>
<dbReference type="OrthoDB" id="537915at2759"/>
<keyword evidence="1" id="KW-0808">Transferase</keyword>
<evidence type="ECO:0000313" key="2">
    <source>
        <dbReference type="Proteomes" id="UP000247409"/>
    </source>
</evidence>
<dbReference type="Proteomes" id="UP000247409">
    <property type="component" value="Unassembled WGS sequence"/>
</dbReference>
<dbReference type="InterPro" id="IPR035966">
    <property type="entry name" value="PKF_sf"/>
</dbReference>
<dbReference type="STRING" id="448386.A0A2V3IQU2"/>
<organism evidence="1 2">
    <name type="scientific">Gracilariopsis chorda</name>
    <dbReference type="NCBI Taxonomy" id="448386"/>
    <lineage>
        <taxon>Eukaryota</taxon>
        <taxon>Rhodophyta</taxon>
        <taxon>Florideophyceae</taxon>
        <taxon>Rhodymeniophycidae</taxon>
        <taxon>Gracilariales</taxon>
        <taxon>Gracilariaceae</taxon>
        <taxon>Gracilariopsis</taxon>
    </lineage>
</organism>
<protein>
    <submittedName>
        <fullName evidence="1">ATP-dependent 6-phosphofructokinase 7</fullName>
    </submittedName>
</protein>